<feature type="transmembrane region" description="Helical" evidence="7">
    <location>
        <begin position="409"/>
        <end position="429"/>
    </location>
</feature>
<feature type="transmembrane region" description="Helical" evidence="7">
    <location>
        <begin position="310"/>
        <end position="330"/>
    </location>
</feature>
<evidence type="ECO:0000256" key="4">
    <source>
        <dbReference type="ARBA" id="ARBA00022989"/>
    </source>
</evidence>
<comment type="subcellular location">
    <subcellularLocation>
        <location evidence="1">Membrane</location>
        <topology evidence="1">Multi-pass membrane protein</topology>
    </subcellularLocation>
</comment>
<feature type="transmembrane region" description="Helical" evidence="7">
    <location>
        <begin position="199"/>
        <end position="218"/>
    </location>
</feature>
<evidence type="ECO:0000256" key="1">
    <source>
        <dbReference type="ARBA" id="ARBA00004141"/>
    </source>
</evidence>
<evidence type="ECO:0000256" key="7">
    <source>
        <dbReference type="SAM" id="Phobius"/>
    </source>
</evidence>
<evidence type="ECO:0000256" key="5">
    <source>
        <dbReference type="ARBA" id="ARBA00023136"/>
    </source>
</evidence>
<evidence type="ECO:0000256" key="2">
    <source>
        <dbReference type="ARBA" id="ARBA00022448"/>
    </source>
</evidence>
<feature type="transmembrane region" description="Helical" evidence="7">
    <location>
        <begin position="70"/>
        <end position="93"/>
    </location>
</feature>
<feature type="transmembrane region" description="Helical" evidence="7">
    <location>
        <begin position="167"/>
        <end position="187"/>
    </location>
</feature>
<dbReference type="Pfam" id="PF13520">
    <property type="entry name" value="AA_permease_2"/>
    <property type="match status" value="1"/>
</dbReference>
<feature type="transmembrane region" description="Helical" evidence="7">
    <location>
        <begin position="268"/>
        <end position="289"/>
    </location>
</feature>
<accession>T5AKT0</accession>
<dbReference type="EMBL" id="KE652309">
    <property type="protein sequence ID" value="EQL02438.1"/>
    <property type="molecule type" value="Genomic_DNA"/>
</dbReference>
<reference evidence="8 9" key="1">
    <citation type="journal article" date="2013" name="Chin. Sci. Bull.">
        <title>Genome survey uncovers the secrets of sex and lifestyle in caterpillar fungus.</title>
        <authorList>
            <person name="Hu X."/>
            <person name="Zhang Y."/>
            <person name="Xiao G."/>
            <person name="Zheng P."/>
            <person name="Xia Y."/>
            <person name="Zhang X."/>
            <person name="St Leger R.J."/>
            <person name="Liu X."/>
            <person name="Wang C."/>
        </authorList>
    </citation>
    <scope>NUCLEOTIDE SEQUENCE [LARGE SCALE GENOMIC DNA]</scope>
    <source>
        <strain evidence="9">Co18 / CGMCC 3.14243</strain>
        <tissue evidence="8">Fruit-body</tissue>
    </source>
</reference>
<keyword evidence="4 7" id="KW-1133">Transmembrane helix</keyword>
<dbReference type="GO" id="GO:0016020">
    <property type="term" value="C:membrane"/>
    <property type="evidence" value="ECO:0007669"/>
    <property type="project" value="UniProtKB-SubCell"/>
</dbReference>
<dbReference type="AlphaFoldDB" id="T5AKT0"/>
<evidence type="ECO:0000313" key="9">
    <source>
        <dbReference type="Proteomes" id="UP000019374"/>
    </source>
</evidence>
<protein>
    <submittedName>
        <fullName evidence="8">Amino acid/polyamine transporter I</fullName>
    </submittedName>
</protein>
<dbReference type="PANTHER" id="PTHR45649:SF4">
    <property type="entry name" value="TRANSPORTER, PUTATIVE (EUROFUNG)-RELATED"/>
    <property type="match status" value="1"/>
</dbReference>
<organism evidence="8 9">
    <name type="scientific">Ophiocordyceps sinensis (strain Co18 / CGMCC 3.14243)</name>
    <name type="common">Yarsagumba caterpillar fungus</name>
    <name type="synonym">Hirsutella sinensis</name>
    <dbReference type="NCBI Taxonomy" id="911162"/>
    <lineage>
        <taxon>Eukaryota</taxon>
        <taxon>Fungi</taxon>
        <taxon>Dikarya</taxon>
        <taxon>Ascomycota</taxon>
        <taxon>Pezizomycotina</taxon>
        <taxon>Sordariomycetes</taxon>
        <taxon>Hypocreomycetidae</taxon>
        <taxon>Hypocreales</taxon>
        <taxon>Ophiocordycipitaceae</taxon>
        <taxon>Ophiocordyceps</taxon>
    </lineage>
</organism>
<sequence>MAAPKVCDGLEMATMGQGKLARLSTGEAEAWPESSRGDSSDLPDHLRDGHTANDRRDMQRMGKKQEFRRNFRLISTIGFTTCVMGTWEILLASNTQGLTAGGMSGLFWSLCWAYTGQLFIVLSLADMASMAPTAGGQYHWVSEFAPPQYQKMLSYLSGMSSRAQASAGLSIVALDAFLIGDIIQGIITLNDDSYSPARWQGTLLVFASVIGVSLFNVFAAKHLPLAEGIFVTIHIFAFFPVVITLLVLAPKQSAGAVFTQFTDNGAGWPSVALTVMVGQVSTMFVVLGSDSVAHMSEEIKDASIIVPRSMIWSFLINMPFTFGLLLTYLFCIGDVAEALASPTGYPFIYVFLNATGSVGAATGLTIVVLALLIMITISSLASTSRQTFAFARDNGLPFSKWLGAVHPTWHVPVNAVVFTCVFSMALALINIGSTVAFNAMLSLSTVALMATYVITIGCITLKRIRREQLPYSRWSLGRYGLAINILALLYACWSFFWSFWPNSRDITAENFNWACVLFLGLMGLSAVLYLVQARHVYEGPVVKVEGHKSS</sequence>
<feature type="transmembrane region" description="Helical" evidence="7">
    <location>
        <begin position="435"/>
        <end position="459"/>
    </location>
</feature>
<keyword evidence="5 7" id="KW-0472">Membrane</keyword>
<dbReference type="PANTHER" id="PTHR45649">
    <property type="entry name" value="AMINO-ACID PERMEASE BAT1"/>
    <property type="match status" value="1"/>
</dbReference>
<evidence type="ECO:0000313" key="8">
    <source>
        <dbReference type="EMBL" id="EQL02438.1"/>
    </source>
</evidence>
<proteinExistence type="predicted"/>
<feature type="region of interest" description="Disordered" evidence="6">
    <location>
        <begin position="24"/>
        <end position="62"/>
    </location>
</feature>
<feature type="transmembrane region" description="Helical" evidence="7">
    <location>
        <begin position="479"/>
        <end position="499"/>
    </location>
</feature>
<dbReference type="OrthoDB" id="3257095at2759"/>
<feature type="compositionally biased region" description="Basic and acidic residues" evidence="6">
    <location>
        <begin position="35"/>
        <end position="62"/>
    </location>
</feature>
<keyword evidence="3 7" id="KW-0812">Transmembrane</keyword>
<dbReference type="PIRSF" id="PIRSF006060">
    <property type="entry name" value="AA_transporter"/>
    <property type="match status" value="1"/>
</dbReference>
<dbReference type="InterPro" id="IPR002293">
    <property type="entry name" value="AA/rel_permease1"/>
</dbReference>
<gene>
    <name evidence="8" type="ORF">OCS_01850</name>
</gene>
<dbReference type="HOGENOM" id="CLU_004495_6_1_1"/>
<keyword evidence="2" id="KW-0813">Transport</keyword>
<dbReference type="eggNOG" id="KOG1289">
    <property type="taxonomic scope" value="Eukaryota"/>
</dbReference>
<dbReference type="GO" id="GO:0022857">
    <property type="term" value="F:transmembrane transporter activity"/>
    <property type="evidence" value="ECO:0007669"/>
    <property type="project" value="InterPro"/>
</dbReference>
<evidence type="ECO:0000256" key="3">
    <source>
        <dbReference type="ARBA" id="ARBA00022692"/>
    </source>
</evidence>
<dbReference type="Gene3D" id="1.20.1740.10">
    <property type="entry name" value="Amino acid/polyamine transporter I"/>
    <property type="match status" value="1"/>
</dbReference>
<feature type="transmembrane region" description="Helical" evidence="7">
    <location>
        <begin position="350"/>
        <end position="375"/>
    </location>
</feature>
<name>T5AKT0_OPHSC</name>
<evidence type="ECO:0000256" key="6">
    <source>
        <dbReference type="SAM" id="MobiDB-lite"/>
    </source>
</evidence>
<dbReference type="Proteomes" id="UP000019374">
    <property type="component" value="Unassembled WGS sequence"/>
</dbReference>
<feature type="transmembrane region" description="Helical" evidence="7">
    <location>
        <begin position="511"/>
        <end position="531"/>
    </location>
</feature>
<feature type="transmembrane region" description="Helical" evidence="7">
    <location>
        <begin position="105"/>
        <end position="125"/>
    </location>
</feature>
<feature type="transmembrane region" description="Helical" evidence="7">
    <location>
        <begin position="225"/>
        <end position="248"/>
    </location>
</feature>